<comment type="caution">
    <text evidence="2">The sequence shown here is derived from an EMBL/GenBank/DDBJ whole genome shotgun (WGS) entry which is preliminary data.</text>
</comment>
<evidence type="ECO:0000313" key="2">
    <source>
        <dbReference type="EMBL" id="MCQ4769712.1"/>
    </source>
</evidence>
<organism evidence="2 3">
    <name type="scientific">Intestinimonas massiliensis</name>
    <name type="common">ex Afouda et al. 2020</name>
    <dbReference type="NCBI Taxonomy" id="1673721"/>
    <lineage>
        <taxon>Bacteria</taxon>
        <taxon>Bacillati</taxon>
        <taxon>Bacillota</taxon>
        <taxon>Clostridia</taxon>
        <taxon>Eubacteriales</taxon>
        <taxon>Intestinimonas</taxon>
    </lineage>
</organism>
<name>A0AAW5JIS2_9FIRM</name>
<protein>
    <submittedName>
        <fullName evidence="2">Uncharacterized protein</fullName>
    </submittedName>
</protein>
<dbReference type="AlphaFoldDB" id="A0AAW5JIS2"/>
<evidence type="ECO:0000256" key="1">
    <source>
        <dbReference type="SAM" id="MobiDB-lite"/>
    </source>
</evidence>
<evidence type="ECO:0000313" key="3">
    <source>
        <dbReference type="Proteomes" id="UP001204562"/>
    </source>
</evidence>
<sequence>MDKRKAHTLCAAVALLVFAALLAMDVWLVVQVRGLREQLELRSTETDNRIAFFRDHVDNQHSLLLERLEQQGSLFSSQSAALDYVGGTVTLTVTVVPRELRQDESLLLTVDGARTADFRPDETGTRWTASAELPLQESYTPVVSFLSDSGRRIQTLDPLSTDELLSVETASCWGGDLYSLPDRSQFYLGLDLDPKQVESLEVVLRESGSNAELARFPMTAAVNFPTEHFGESYAFYAADLGDWRDREGHYEVWAELTTSGGLLLTGLNSVGGFSQSGNTAGTSSGMETLRPAWD</sequence>
<gene>
    <name evidence="2" type="ORF">NE579_04410</name>
</gene>
<feature type="compositionally biased region" description="Polar residues" evidence="1">
    <location>
        <begin position="275"/>
        <end position="286"/>
    </location>
</feature>
<dbReference type="RefSeq" id="WP_256303414.1">
    <property type="nucleotide sequence ID" value="NZ_JANFYS010000006.1"/>
</dbReference>
<accession>A0AAW5JIS2</accession>
<feature type="region of interest" description="Disordered" evidence="1">
    <location>
        <begin position="275"/>
        <end position="294"/>
    </location>
</feature>
<dbReference type="Proteomes" id="UP001204562">
    <property type="component" value="Unassembled WGS sequence"/>
</dbReference>
<dbReference type="EMBL" id="JANFYS010000006">
    <property type="protein sequence ID" value="MCQ4769712.1"/>
    <property type="molecule type" value="Genomic_DNA"/>
</dbReference>
<reference evidence="2" key="1">
    <citation type="submission" date="2022-06" db="EMBL/GenBank/DDBJ databases">
        <title>Isolation of gut microbiota from human fecal samples.</title>
        <authorList>
            <person name="Pamer E.G."/>
            <person name="Barat B."/>
            <person name="Waligurski E."/>
            <person name="Medina S."/>
            <person name="Paddock L."/>
            <person name="Mostad J."/>
        </authorList>
    </citation>
    <scope>NUCLEOTIDE SEQUENCE</scope>
    <source>
        <strain evidence="2">DFI.9.91</strain>
    </source>
</reference>
<proteinExistence type="predicted"/>